<protein>
    <submittedName>
        <fullName evidence="2">Uncharacterized protein</fullName>
    </submittedName>
</protein>
<comment type="caution">
    <text evidence="2">The sequence shown here is derived from an EMBL/GenBank/DDBJ whole genome shotgun (WGS) entry which is preliminary data.</text>
</comment>
<dbReference type="OrthoDB" id="206869at2759"/>
<accession>A0A843VJU6</accession>
<name>A0A843VJU6_COLES</name>
<gene>
    <name evidence="2" type="ORF">Taro_026542</name>
</gene>
<reference evidence="2" key="1">
    <citation type="submission" date="2017-07" db="EMBL/GenBank/DDBJ databases">
        <title>Taro Niue Genome Assembly and Annotation.</title>
        <authorList>
            <person name="Atibalentja N."/>
            <person name="Keating K."/>
            <person name="Fields C.J."/>
        </authorList>
    </citation>
    <scope>NUCLEOTIDE SEQUENCE</scope>
    <source>
        <strain evidence="2">Niue_2</strain>
        <tissue evidence="2">Leaf</tissue>
    </source>
</reference>
<evidence type="ECO:0000313" key="2">
    <source>
        <dbReference type="EMBL" id="MQL93890.1"/>
    </source>
</evidence>
<feature type="region of interest" description="Disordered" evidence="1">
    <location>
        <begin position="166"/>
        <end position="188"/>
    </location>
</feature>
<evidence type="ECO:0000313" key="3">
    <source>
        <dbReference type="Proteomes" id="UP000652761"/>
    </source>
</evidence>
<proteinExistence type="predicted"/>
<evidence type="ECO:0000256" key="1">
    <source>
        <dbReference type="SAM" id="MobiDB-lite"/>
    </source>
</evidence>
<dbReference type="PANTHER" id="PTHR35482">
    <property type="entry name" value="CYTOCHROME C OXIDASE SUBUNIT"/>
    <property type="match status" value="1"/>
</dbReference>
<dbReference type="EMBL" id="NMUH01001607">
    <property type="protein sequence ID" value="MQL93890.1"/>
    <property type="molecule type" value="Genomic_DNA"/>
</dbReference>
<feature type="region of interest" description="Disordered" evidence="1">
    <location>
        <begin position="1"/>
        <end position="26"/>
    </location>
</feature>
<dbReference type="AlphaFoldDB" id="A0A843VJU6"/>
<feature type="region of interest" description="Disordered" evidence="1">
    <location>
        <begin position="81"/>
        <end position="153"/>
    </location>
</feature>
<dbReference type="PANTHER" id="PTHR35482:SF1">
    <property type="entry name" value="CYTOCHROME C OXIDASE SUBUNIT"/>
    <property type="match status" value="1"/>
</dbReference>
<feature type="compositionally biased region" description="Basic and acidic residues" evidence="1">
    <location>
        <begin position="218"/>
        <end position="234"/>
    </location>
</feature>
<feature type="region of interest" description="Disordered" evidence="1">
    <location>
        <begin position="205"/>
        <end position="241"/>
    </location>
</feature>
<sequence length="390" mass="40658">MASIAPSAWAPPPSTSMAARSSHTSPKLALVLSLKHHKGRRLGGALVVRVSPAEPLERTTPDEEPAATDRVKLALARAKAYKKERSATAAPEGNTGGGSVLSVAGGAADGEDAESVKVVLERSKEYANSQGAPAAGPVGVLEGDGGGESPAAPESVKLAMERAREYEANTGGVEQPGGASEESGNVAPAVPDSVKLAMEKAREYKKNKGAVGGSGDVAQKEPRNTGLEKMKVDNPESTVMENKVQKPGELKISSIDFVGLEFSEKKNRGVPAGLVPIVDNISDGDLPEVEIIVGDASKFGSSAPSFLNSNEVDEDAGLYKPKVSTWGVFPRPSNISKTFGGGRNICPGEVLESADTKAAKEERTRQLISNYKSQIGLTVDAKLKAYCEKV</sequence>
<keyword evidence="3" id="KW-1185">Reference proteome</keyword>
<dbReference type="Proteomes" id="UP000652761">
    <property type="component" value="Unassembled WGS sequence"/>
</dbReference>
<organism evidence="2 3">
    <name type="scientific">Colocasia esculenta</name>
    <name type="common">Wild taro</name>
    <name type="synonym">Arum esculentum</name>
    <dbReference type="NCBI Taxonomy" id="4460"/>
    <lineage>
        <taxon>Eukaryota</taxon>
        <taxon>Viridiplantae</taxon>
        <taxon>Streptophyta</taxon>
        <taxon>Embryophyta</taxon>
        <taxon>Tracheophyta</taxon>
        <taxon>Spermatophyta</taxon>
        <taxon>Magnoliopsida</taxon>
        <taxon>Liliopsida</taxon>
        <taxon>Araceae</taxon>
        <taxon>Aroideae</taxon>
        <taxon>Colocasieae</taxon>
        <taxon>Colocasia</taxon>
    </lineage>
</organism>